<evidence type="ECO:0000256" key="5">
    <source>
        <dbReference type="ARBA" id="ARBA00022989"/>
    </source>
</evidence>
<dbReference type="EMBL" id="CAJNOL010000214">
    <property type="protein sequence ID" value="CAF0938038.1"/>
    <property type="molecule type" value="Genomic_DNA"/>
</dbReference>
<dbReference type="Gene3D" id="1.20.1070.10">
    <property type="entry name" value="Rhodopsin 7-helix transmembrane proteins"/>
    <property type="match status" value="1"/>
</dbReference>
<evidence type="ECO:0000256" key="6">
    <source>
        <dbReference type="ARBA" id="ARBA00023136"/>
    </source>
</evidence>
<comment type="caution">
    <text evidence="9">Lacks conserved residue(s) required for the propagation of feature annotation.</text>
</comment>
<keyword evidence="7 9" id="KW-1015">Disulfide bond</keyword>
<evidence type="ECO:0000256" key="1">
    <source>
        <dbReference type="ARBA" id="ARBA00004141"/>
    </source>
</evidence>
<feature type="transmembrane region" description="Helical" evidence="10">
    <location>
        <begin position="286"/>
        <end position="316"/>
    </location>
</feature>
<dbReference type="GO" id="GO:0005886">
    <property type="term" value="C:plasma membrane"/>
    <property type="evidence" value="ECO:0007669"/>
    <property type="project" value="TreeGrafter"/>
</dbReference>
<dbReference type="EMBL" id="CAJOAX010004647">
    <property type="protein sequence ID" value="CAF3915062.1"/>
    <property type="molecule type" value="Genomic_DNA"/>
</dbReference>
<dbReference type="EMBL" id="CAJNOH010000113">
    <property type="protein sequence ID" value="CAF0879521.1"/>
    <property type="molecule type" value="Genomic_DNA"/>
</dbReference>
<evidence type="ECO:0000259" key="13">
    <source>
        <dbReference type="PROSITE" id="PS50261"/>
    </source>
</evidence>
<feature type="signal peptide" evidence="11">
    <location>
        <begin position="1"/>
        <end position="20"/>
    </location>
</feature>
<name>A0A819IDQ0_9BILA</name>
<dbReference type="InterPro" id="IPR036790">
    <property type="entry name" value="Frizzled_dom_sf"/>
</dbReference>
<evidence type="ECO:0000256" key="4">
    <source>
        <dbReference type="ARBA" id="ARBA00022692"/>
    </source>
</evidence>
<dbReference type="InterPro" id="IPR015526">
    <property type="entry name" value="Frizzled/SFRP"/>
</dbReference>
<feature type="transmembrane region" description="Helical" evidence="10">
    <location>
        <begin position="373"/>
        <end position="396"/>
    </location>
</feature>
<dbReference type="Proteomes" id="UP000663823">
    <property type="component" value="Unassembled WGS sequence"/>
</dbReference>
<feature type="chain" id="PRO_5036415536" evidence="11">
    <location>
        <begin position="21"/>
        <end position="576"/>
    </location>
</feature>
<comment type="subcellular location">
    <subcellularLocation>
        <location evidence="1">Membrane</location>
        <topology evidence="1">Multi-pass membrane protein</topology>
    </subcellularLocation>
</comment>
<evidence type="ECO:0000256" key="7">
    <source>
        <dbReference type="ARBA" id="ARBA00023157"/>
    </source>
</evidence>
<dbReference type="SUPFAM" id="SSF63501">
    <property type="entry name" value="Frizzled cysteine-rich domain"/>
    <property type="match status" value="1"/>
</dbReference>
<comment type="similarity">
    <text evidence="2">Belongs to the G-protein coupled receptor Fz/Smo family.</text>
</comment>
<dbReference type="OrthoDB" id="10053709at2759"/>
<feature type="transmembrane region" description="Helical" evidence="10">
    <location>
        <begin position="235"/>
        <end position="255"/>
    </location>
</feature>
<dbReference type="EMBL" id="CAJNOL010000225">
    <property type="protein sequence ID" value="CAF0945715.1"/>
    <property type="molecule type" value="Genomic_DNA"/>
</dbReference>
<dbReference type="Pfam" id="PF01392">
    <property type="entry name" value="Fz"/>
    <property type="match status" value="1"/>
</dbReference>
<feature type="disulfide bond" evidence="9">
    <location>
        <begin position="70"/>
        <end position="108"/>
    </location>
</feature>
<reference evidence="18" key="1">
    <citation type="submission" date="2021-02" db="EMBL/GenBank/DDBJ databases">
        <authorList>
            <person name="Nowell W R."/>
        </authorList>
    </citation>
    <scope>NUCLEOTIDE SEQUENCE</scope>
</reference>
<keyword evidence="11" id="KW-0732">Signal</keyword>
<dbReference type="SMART" id="SM01330">
    <property type="entry name" value="Frizzled"/>
    <property type="match status" value="1"/>
</dbReference>
<gene>
    <name evidence="16" type="ORF">JXQ802_LOCUS11009</name>
    <name evidence="17" type="ORF">JXQ802_LOCUS11406</name>
    <name evidence="18" type="ORF">OTI717_LOCUS24508</name>
    <name evidence="15" type="ORF">PYM288_LOCUS8469</name>
    <name evidence="14" type="ORF">RFH988_LOCUS2413</name>
</gene>
<evidence type="ECO:0000256" key="11">
    <source>
        <dbReference type="SAM" id="SignalP"/>
    </source>
</evidence>
<feature type="disulfide bond" evidence="9">
    <location>
        <begin position="101"/>
        <end position="125"/>
    </location>
</feature>
<keyword evidence="20" id="KW-1185">Reference proteome</keyword>
<dbReference type="GO" id="GO:0042813">
    <property type="term" value="F:Wnt receptor activity"/>
    <property type="evidence" value="ECO:0007669"/>
    <property type="project" value="TreeGrafter"/>
</dbReference>
<evidence type="ECO:0000256" key="9">
    <source>
        <dbReference type="PROSITE-ProRule" id="PRU00090"/>
    </source>
</evidence>
<comment type="caution">
    <text evidence="18">The sequence shown here is derived from an EMBL/GenBank/DDBJ whole genome shotgun (WGS) entry which is preliminary data.</text>
</comment>
<feature type="transmembrane region" description="Helical" evidence="10">
    <location>
        <begin position="328"/>
        <end position="348"/>
    </location>
</feature>
<feature type="domain" description="FZ" evidence="12">
    <location>
        <begin position="20"/>
        <end position="140"/>
    </location>
</feature>
<evidence type="ECO:0000313" key="20">
    <source>
        <dbReference type="Proteomes" id="UP000663870"/>
    </source>
</evidence>
<evidence type="ECO:0000313" key="14">
    <source>
        <dbReference type="EMBL" id="CAF0771895.1"/>
    </source>
</evidence>
<dbReference type="GO" id="GO:0035567">
    <property type="term" value="P:non-canonical Wnt signaling pathway"/>
    <property type="evidence" value="ECO:0007669"/>
    <property type="project" value="TreeGrafter"/>
</dbReference>
<evidence type="ECO:0000256" key="10">
    <source>
        <dbReference type="SAM" id="Phobius"/>
    </source>
</evidence>
<evidence type="ECO:0000313" key="18">
    <source>
        <dbReference type="EMBL" id="CAF3915062.1"/>
    </source>
</evidence>
<keyword evidence="5 10" id="KW-1133">Transmembrane helix</keyword>
<keyword evidence="8" id="KW-0675">Receptor</keyword>
<accession>A0A819IDQ0</accession>
<feature type="disulfide bond" evidence="9">
    <location>
        <begin position="25"/>
        <end position="86"/>
    </location>
</feature>
<evidence type="ECO:0000313" key="16">
    <source>
        <dbReference type="EMBL" id="CAF0938038.1"/>
    </source>
</evidence>
<dbReference type="SMART" id="SM00063">
    <property type="entry name" value="FRI"/>
    <property type="match status" value="1"/>
</dbReference>
<proteinExistence type="inferred from homology"/>
<evidence type="ECO:0000256" key="3">
    <source>
        <dbReference type="ARBA" id="ARBA00022473"/>
    </source>
</evidence>
<dbReference type="GO" id="GO:0060070">
    <property type="term" value="P:canonical Wnt signaling pathway"/>
    <property type="evidence" value="ECO:0007669"/>
    <property type="project" value="TreeGrafter"/>
</dbReference>
<dbReference type="PANTHER" id="PTHR11309:SF126">
    <property type="entry name" value="FRIZZLED-2"/>
    <property type="match status" value="1"/>
</dbReference>
<dbReference type="PROSITE" id="PS50261">
    <property type="entry name" value="G_PROTEIN_RECEP_F2_4"/>
    <property type="match status" value="1"/>
</dbReference>
<dbReference type="Proteomes" id="UP000663882">
    <property type="component" value="Unassembled WGS sequence"/>
</dbReference>
<keyword evidence="3" id="KW-0217">Developmental protein</keyword>
<dbReference type="Proteomes" id="UP000663870">
    <property type="component" value="Unassembled WGS sequence"/>
</dbReference>
<dbReference type="EMBL" id="CAJNOO010000051">
    <property type="protein sequence ID" value="CAF0771895.1"/>
    <property type="molecule type" value="Genomic_DNA"/>
</dbReference>
<keyword evidence="4 10" id="KW-0812">Transmembrane</keyword>
<dbReference type="PROSITE" id="PS50038">
    <property type="entry name" value="FZ"/>
    <property type="match status" value="1"/>
</dbReference>
<sequence>MCQFIELFLLLITTIISIKSEQRQCQLITYYECKNIGYNQTYLPNKFNHQDQKDVALVINQFTALIAVGCSSELRFLLCSIYMPLCLANYSDPIPPCREVCERVREPCEPFYLRYGFLWPDALKCEQYPSNEEKAICMDPKKNSIKSSRYLSRPLNSCCQCNTSIGYHLIDEDDYLAVTKCLPPCRSVYFSDKQSISIINLWLTILSVLCALSCTFVLLTFFLDMTRFKYPQRPIIFLSLCYFFVSCGYLIRLMLGHENVACRVDNKIDSSSYTQLVRVSGPSSCAFVFVLTYFFGMASSIWWVILTLTWFLAAGFKWSSEAISHYSIYYHFIAWLLPCLQTVAILILKGIDGDSISGICYVGHTDSSMLRGFVLFPLITFLTIGTIFLLAGLISLMRIRNVIKIQDRSKTTKLEKLMVRIGLFAILYTVPATFVIGIYFYELRYRSVWEENLHCNKCPRLSFDTYSNWSIRPSFIIYMSKYFFLLIVGITTGIWINFNNKTFLTWKKFFCCQNSIEHNNNNNNNDHRCSHHPHRHRYDNHNGRDASGINYSYKHTKINGSKYSLPSSKQGPLAHV</sequence>
<evidence type="ECO:0000259" key="12">
    <source>
        <dbReference type="PROSITE" id="PS50038"/>
    </source>
</evidence>
<feature type="transmembrane region" description="Helical" evidence="10">
    <location>
        <begin position="201"/>
        <end position="223"/>
    </location>
</feature>
<evidence type="ECO:0000313" key="15">
    <source>
        <dbReference type="EMBL" id="CAF0879521.1"/>
    </source>
</evidence>
<evidence type="ECO:0000313" key="19">
    <source>
        <dbReference type="Proteomes" id="UP000663823"/>
    </source>
</evidence>
<dbReference type="Pfam" id="PF01534">
    <property type="entry name" value="Frizzled"/>
    <property type="match status" value="1"/>
</dbReference>
<dbReference type="GO" id="GO:0017147">
    <property type="term" value="F:Wnt-protein binding"/>
    <property type="evidence" value="ECO:0007669"/>
    <property type="project" value="TreeGrafter"/>
</dbReference>
<dbReference type="PANTHER" id="PTHR11309">
    <property type="entry name" value="FRIZZLED"/>
    <property type="match status" value="1"/>
</dbReference>
<dbReference type="InterPro" id="IPR000539">
    <property type="entry name" value="Frizzled/Smoothened_7TM"/>
</dbReference>
<dbReference type="InterPro" id="IPR020067">
    <property type="entry name" value="Frizzled_dom"/>
</dbReference>
<dbReference type="AlphaFoldDB" id="A0A819IDQ0"/>
<keyword evidence="6 10" id="KW-0472">Membrane</keyword>
<dbReference type="Proteomes" id="UP000663854">
    <property type="component" value="Unassembled WGS sequence"/>
</dbReference>
<feature type="domain" description="G-protein coupled receptors family 2 profile 2" evidence="13">
    <location>
        <begin position="196"/>
        <end position="504"/>
    </location>
</feature>
<dbReference type="InterPro" id="IPR017981">
    <property type="entry name" value="GPCR_2-like_7TM"/>
</dbReference>
<feature type="transmembrane region" description="Helical" evidence="10">
    <location>
        <begin position="475"/>
        <end position="498"/>
    </location>
</feature>
<dbReference type="PRINTS" id="PR00489">
    <property type="entry name" value="FRIZZLED"/>
</dbReference>
<feature type="disulfide bond" evidence="9">
    <location>
        <begin position="33"/>
        <end position="79"/>
    </location>
</feature>
<evidence type="ECO:0000313" key="17">
    <source>
        <dbReference type="EMBL" id="CAF0945715.1"/>
    </source>
</evidence>
<feature type="transmembrane region" description="Helical" evidence="10">
    <location>
        <begin position="417"/>
        <end position="441"/>
    </location>
</feature>
<evidence type="ECO:0000256" key="8">
    <source>
        <dbReference type="ARBA" id="ARBA00023170"/>
    </source>
</evidence>
<protein>
    <submittedName>
        <fullName evidence="18">Uncharacterized protein</fullName>
    </submittedName>
</protein>
<organism evidence="18 19">
    <name type="scientific">Rotaria sordida</name>
    <dbReference type="NCBI Taxonomy" id="392033"/>
    <lineage>
        <taxon>Eukaryota</taxon>
        <taxon>Metazoa</taxon>
        <taxon>Spiralia</taxon>
        <taxon>Gnathifera</taxon>
        <taxon>Rotifera</taxon>
        <taxon>Eurotatoria</taxon>
        <taxon>Bdelloidea</taxon>
        <taxon>Philodinida</taxon>
        <taxon>Philodinidae</taxon>
        <taxon>Rotaria</taxon>
    </lineage>
</organism>
<dbReference type="Gene3D" id="1.10.2000.10">
    <property type="entry name" value="Frizzled cysteine-rich domain"/>
    <property type="match status" value="1"/>
</dbReference>
<evidence type="ECO:0000256" key="2">
    <source>
        <dbReference type="ARBA" id="ARBA00008077"/>
    </source>
</evidence>